<gene>
    <name evidence="2 4" type="ORF">BDZ99DRAFT_466528</name>
</gene>
<feature type="transmembrane region" description="Helical" evidence="1">
    <location>
        <begin position="48"/>
        <end position="70"/>
    </location>
</feature>
<proteinExistence type="predicted"/>
<protein>
    <submittedName>
        <fullName evidence="2 4">Uncharacterized protein</fullName>
    </submittedName>
</protein>
<dbReference type="EMBL" id="MU003709">
    <property type="protein sequence ID" value="KAF2805559.1"/>
    <property type="molecule type" value="Genomic_DNA"/>
</dbReference>
<keyword evidence="1" id="KW-0472">Membrane</keyword>
<keyword evidence="3" id="KW-1185">Reference proteome</keyword>
<evidence type="ECO:0000256" key="1">
    <source>
        <dbReference type="SAM" id="Phobius"/>
    </source>
</evidence>
<reference evidence="2 4" key="1">
    <citation type="journal article" date="2020" name="Stud. Mycol.">
        <title>101 Dothideomycetes genomes: a test case for predicting lifestyles and emergence of pathogens.</title>
        <authorList>
            <person name="Haridas S."/>
            <person name="Albert R."/>
            <person name="Binder M."/>
            <person name="Bloem J."/>
            <person name="Labutti K."/>
            <person name="Salamov A."/>
            <person name="Andreopoulos B."/>
            <person name="Baker S."/>
            <person name="Barry K."/>
            <person name="Bills G."/>
            <person name="Bluhm B."/>
            <person name="Cannon C."/>
            <person name="Castanera R."/>
            <person name="Culley D."/>
            <person name="Daum C."/>
            <person name="Ezra D."/>
            <person name="Gonzalez J."/>
            <person name="Henrissat B."/>
            <person name="Kuo A."/>
            <person name="Liang C."/>
            <person name="Lipzen A."/>
            <person name="Lutzoni F."/>
            <person name="Magnuson J."/>
            <person name="Mondo S."/>
            <person name="Nolan M."/>
            <person name="Ohm R."/>
            <person name="Pangilinan J."/>
            <person name="Park H.-J."/>
            <person name="Ramirez L."/>
            <person name="Alfaro M."/>
            <person name="Sun H."/>
            <person name="Tritt A."/>
            <person name="Yoshinaga Y."/>
            <person name="Zwiers L.-H."/>
            <person name="Turgeon B."/>
            <person name="Goodwin S."/>
            <person name="Spatafora J."/>
            <person name="Crous P."/>
            <person name="Grigoriev I."/>
        </authorList>
    </citation>
    <scope>NUCLEOTIDE SEQUENCE</scope>
    <source>
        <strain evidence="2 4">CBS 304.34</strain>
    </source>
</reference>
<dbReference type="GeneID" id="54461689"/>
<sequence length="85" mass="9645">MYIIIKTIANFAISLLAGIGMEFSWKLWPAFLDPTQLRALYDAARADLGRMVVCGIIMWLLVWLVIDPLIPKGGLLRRLTRRPCS</sequence>
<keyword evidence="1" id="KW-1133">Transmembrane helix</keyword>
<evidence type="ECO:0000313" key="3">
    <source>
        <dbReference type="Proteomes" id="UP000504636"/>
    </source>
</evidence>
<organism evidence="2">
    <name type="scientific">Mytilinidion resinicola</name>
    <dbReference type="NCBI Taxonomy" id="574789"/>
    <lineage>
        <taxon>Eukaryota</taxon>
        <taxon>Fungi</taxon>
        <taxon>Dikarya</taxon>
        <taxon>Ascomycota</taxon>
        <taxon>Pezizomycotina</taxon>
        <taxon>Dothideomycetes</taxon>
        <taxon>Pleosporomycetidae</taxon>
        <taxon>Mytilinidiales</taxon>
        <taxon>Mytilinidiaceae</taxon>
        <taxon>Mytilinidion</taxon>
    </lineage>
</organism>
<evidence type="ECO:0000313" key="2">
    <source>
        <dbReference type="EMBL" id="KAF2805559.1"/>
    </source>
</evidence>
<feature type="transmembrane region" description="Helical" evidence="1">
    <location>
        <begin position="7"/>
        <end position="28"/>
    </location>
</feature>
<accession>A0A6A6YAB2</accession>
<name>A0A6A6YAB2_9PEZI</name>
<reference evidence="4" key="2">
    <citation type="submission" date="2020-04" db="EMBL/GenBank/DDBJ databases">
        <authorList>
            <consortium name="NCBI Genome Project"/>
        </authorList>
    </citation>
    <scope>NUCLEOTIDE SEQUENCE</scope>
    <source>
        <strain evidence="4">CBS 304.34</strain>
    </source>
</reference>
<dbReference type="RefSeq" id="XP_033572523.1">
    <property type="nucleotide sequence ID" value="XM_033720796.1"/>
</dbReference>
<dbReference type="AlphaFoldDB" id="A0A6A6YAB2"/>
<evidence type="ECO:0000313" key="4">
    <source>
        <dbReference type="RefSeq" id="XP_033572523.1"/>
    </source>
</evidence>
<keyword evidence="1" id="KW-0812">Transmembrane</keyword>
<dbReference type="Proteomes" id="UP000504636">
    <property type="component" value="Unplaced"/>
</dbReference>
<reference evidence="4" key="3">
    <citation type="submission" date="2025-04" db="UniProtKB">
        <authorList>
            <consortium name="RefSeq"/>
        </authorList>
    </citation>
    <scope>IDENTIFICATION</scope>
    <source>
        <strain evidence="4">CBS 304.34</strain>
    </source>
</reference>